<dbReference type="SUPFAM" id="SSF88723">
    <property type="entry name" value="PIN domain-like"/>
    <property type="match status" value="1"/>
</dbReference>
<dbReference type="GO" id="GO:0016075">
    <property type="term" value="P:rRNA catabolic process"/>
    <property type="evidence" value="ECO:0007669"/>
    <property type="project" value="TreeGrafter"/>
</dbReference>
<dbReference type="EMBL" id="CAJNRF010004633">
    <property type="protein sequence ID" value="CAF2062020.1"/>
    <property type="molecule type" value="Genomic_DNA"/>
</dbReference>
<evidence type="ECO:0000256" key="2">
    <source>
        <dbReference type="ARBA" id="ARBA00004496"/>
    </source>
</evidence>
<reference evidence="19" key="1">
    <citation type="submission" date="2021-02" db="EMBL/GenBank/DDBJ databases">
        <authorList>
            <person name="Nowell W R."/>
        </authorList>
    </citation>
    <scope>NUCLEOTIDE SEQUENCE</scope>
</reference>
<dbReference type="FunFam" id="2.40.50.140:FF:000125">
    <property type="entry name" value="exosome complex exonuclease RRP44 isoform X1"/>
    <property type="match status" value="1"/>
</dbReference>
<feature type="domain" description="RNB" evidence="18">
    <location>
        <begin position="464"/>
        <end position="797"/>
    </location>
</feature>
<evidence type="ECO:0000256" key="5">
    <source>
        <dbReference type="ARBA" id="ARBA00022490"/>
    </source>
</evidence>
<keyword evidence="9" id="KW-0378">Hydrolase</keyword>
<keyword evidence="6" id="KW-0698">rRNA processing</keyword>
<evidence type="ECO:0000256" key="7">
    <source>
        <dbReference type="ARBA" id="ARBA00022722"/>
    </source>
</evidence>
<dbReference type="InterPro" id="IPR033771">
    <property type="entry name" value="Rrp44_CSD1"/>
</dbReference>
<name>A0A816QPF2_9BILA</name>
<proteinExistence type="inferred from homology"/>
<sequence>MLDDTRRLNSFLRKTRRGHVLKITHELYLRTDITCGSHACHQCTIDQRTLLDKQMTNGNSLVPSGHYLIVDTNIILQQVDVLEDPLFTNVIVPQVVLDEVRHKSLAIYKRIRSIIAVPERKFFVFINEFNKNTFVLRKPGESPNDRNDRAIRKIAQFYNEHLKQQIPIVLLTDDIANRDLSRQDGLIAFSLKEYISTFNRPELLDRLVLKEESFDLEKDLGKRKEIIFPEHVSVSEVQRGIKSGKYLQGTFQASRENYLEANVFVQDSEKYNQLFVQGYRNLNRSVHDDVVAVEILPEQEWAIPFSLVIDDKDDDQGDLVIEQEETGLVVQGISSKRTPSCRVVAIIKRNWRQYCGILQQSLPGAKFHLFLPHERRIPKVRIESRQAEELKNSRVMVQIDHWPRSSRYPHGHFIKTLGKLGDKETENEVILAENDILHHEFPEAVLDCLPKLPWTITEEDLVNRIDLRDFCIVSIDPPGCTDIDDALHCRLLENGNYECGVHIADVTHFVRPNTALDLEARERGTTVYLTDRRIDMLPVLLSGNLCSLRGGEERFAFSVRWEITNDAKIVNTIFHKSIIKSKSAMTYEQAQTIKDDSGMNDEIALSLRRLHSIAAQLRQKRLDRGALVLESSEVRFQLDTETHDPLSVVNKELRETNWLVEEFMLLANISVAEKIYELFPDCACLRKHPAPPISNFDPLVKAAETKGFQVKANTGKELADSLDGAVLCAHPYFNTMLRMLATRCMMQAVYFCSGFESDMKSFEHYGLATPIYTHFTSPIRRYADILVHRLLAAGINADATFPDLLNKRVLQQICNNLNYRHRMAQYAARASVDLHTQLFFKNMNTDEDGYVFAVRKNALQILLPRYGLETTLFLRDKDGKSNGEFNEEEATQTINNLTIHMFDPVTVQISVDTYNIQRQRIQIHLVKPFIEGFSVPAIVKNKTTIDEVDNTITTPVKRLKVKSSK</sequence>
<protein>
    <recommendedName>
        <fullName evidence="14">Protein DIS3 homolog</fullName>
    </recommendedName>
    <alternativeName>
        <fullName evidence="15">Ribosomal RNA-processing protein 44</fullName>
    </alternativeName>
</protein>
<dbReference type="Proteomes" id="UP000663856">
    <property type="component" value="Unassembled WGS sequence"/>
</dbReference>
<comment type="cofactor">
    <cofactor evidence="1">
        <name>Mg(2+)</name>
        <dbReference type="ChEBI" id="CHEBI:18420"/>
    </cofactor>
</comment>
<dbReference type="CDD" id="cd09862">
    <property type="entry name" value="PIN_Rrp44-like"/>
    <property type="match status" value="1"/>
</dbReference>
<dbReference type="SMART" id="SM00670">
    <property type="entry name" value="PINc"/>
    <property type="match status" value="1"/>
</dbReference>
<evidence type="ECO:0000256" key="10">
    <source>
        <dbReference type="ARBA" id="ARBA00022835"/>
    </source>
</evidence>
<dbReference type="GO" id="GO:0000176">
    <property type="term" value="C:nuclear exosome (RNase complex)"/>
    <property type="evidence" value="ECO:0007669"/>
    <property type="project" value="UniProtKB-ARBA"/>
</dbReference>
<dbReference type="InterPro" id="IPR041505">
    <property type="entry name" value="Dis3_CSD2"/>
</dbReference>
<dbReference type="Pfam" id="PF00773">
    <property type="entry name" value="RNB"/>
    <property type="match status" value="1"/>
</dbReference>
<accession>A0A816QPF2</accession>
<organism evidence="19 20">
    <name type="scientific">Rotaria magnacalcarata</name>
    <dbReference type="NCBI Taxonomy" id="392030"/>
    <lineage>
        <taxon>Eukaryota</taxon>
        <taxon>Metazoa</taxon>
        <taxon>Spiralia</taxon>
        <taxon>Gnathifera</taxon>
        <taxon>Rotifera</taxon>
        <taxon>Eurotatoria</taxon>
        <taxon>Bdelloidea</taxon>
        <taxon>Philodinida</taxon>
        <taxon>Philodinidae</taxon>
        <taxon>Rotaria</taxon>
    </lineage>
</organism>
<feature type="domain" description="PIN" evidence="17">
    <location>
        <begin position="66"/>
        <end position="179"/>
    </location>
</feature>
<dbReference type="AlphaFoldDB" id="A0A816QPF2"/>
<keyword evidence="7" id="KW-0540">Nuclease</keyword>
<dbReference type="PANTHER" id="PTHR23355:SF35">
    <property type="entry name" value="EXOSOME COMPLEX EXONUCLEASE RRP44"/>
    <property type="match status" value="1"/>
</dbReference>
<dbReference type="FunFam" id="2.40.50.700:FF:000001">
    <property type="entry name" value="Exosome complex exonuclease exoribonuclease (Rrp44)"/>
    <property type="match status" value="1"/>
</dbReference>
<dbReference type="GO" id="GO:0071034">
    <property type="term" value="P:CUT catabolic process"/>
    <property type="evidence" value="ECO:0007669"/>
    <property type="project" value="UniProtKB-ARBA"/>
</dbReference>
<dbReference type="Gene3D" id="3.40.50.1010">
    <property type="entry name" value="5'-nuclease"/>
    <property type="match status" value="1"/>
</dbReference>
<dbReference type="SUPFAM" id="SSF50249">
    <property type="entry name" value="Nucleic acid-binding proteins"/>
    <property type="match status" value="3"/>
</dbReference>
<dbReference type="Pfam" id="PF13638">
    <property type="entry name" value="PIN_4"/>
    <property type="match status" value="1"/>
</dbReference>
<dbReference type="InterPro" id="IPR001900">
    <property type="entry name" value="RNase_II/R"/>
</dbReference>
<evidence type="ECO:0000256" key="11">
    <source>
        <dbReference type="ARBA" id="ARBA00022839"/>
    </source>
</evidence>
<keyword evidence="12" id="KW-0694">RNA-binding</keyword>
<keyword evidence="10" id="KW-0271">Exosome</keyword>
<evidence type="ECO:0000256" key="12">
    <source>
        <dbReference type="ARBA" id="ARBA00022884"/>
    </source>
</evidence>
<evidence type="ECO:0000256" key="8">
    <source>
        <dbReference type="ARBA" id="ARBA00022759"/>
    </source>
</evidence>
<keyword evidence="8" id="KW-0255">Endonuclease</keyword>
<evidence type="ECO:0000256" key="3">
    <source>
        <dbReference type="ARBA" id="ARBA00004604"/>
    </source>
</evidence>
<dbReference type="GO" id="GO:0000175">
    <property type="term" value="F:3'-5'-RNA exonuclease activity"/>
    <property type="evidence" value="ECO:0007669"/>
    <property type="project" value="TreeGrafter"/>
</dbReference>
<keyword evidence="11" id="KW-0269">Exonuclease</keyword>
<evidence type="ECO:0000259" key="17">
    <source>
        <dbReference type="SMART" id="SM00670"/>
    </source>
</evidence>
<evidence type="ECO:0000313" key="20">
    <source>
        <dbReference type="Proteomes" id="UP000663856"/>
    </source>
</evidence>
<dbReference type="InterPro" id="IPR002716">
    <property type="entry name" value="PIN_dom"/>
</dbReference>
<dbReference type="PROSITE" id="PS01175">
    <property type="entry name" value="RIBONUCLEASE_II"/>
    <property type="match status" value="1"/>
</dbReference>
<dbReference type="PANTHER" id="PTHR23355">
    <property type="entry name" value="RIBONUCLEASE"/>
    <property type="match status" value="1"/>
</dbReference>
<evidence type="ECO:0000256" key="13">
    <source>
        <dbReference type="ARBA" id="ARBA00023242"/>
    </source>
</evidence>
<dbReference type="InterPro" id="IPR033770">
    <property type="entry name" value="RRP44_S1"/>
</dbReference>
<dbReference type="Pfam" id="PF17849">
    <property type="entry name" value="OB_Dis3"/>
    <property type="match status" value="1"/>
</dbReference>
<dbReference type="GO" id="GO:0000177">
    <property type="term" value="C:cytoplasmic exosome (RNase complex)"/>
    <property type="evidence" value="ECO:0007669"/>
    <property type="project" value="TreeGrafter"/>
</dbReference>
<dbReference type="GO" id="GO:0004519">
    <property type="term" value="F:endonuclease activity"/>
    <property type="evidence" value="ECO:0007669"/>
    <property type="project" value="UniProtKB-KW"/>
</dbReference>
<dbReference type="GO" id="GO:0003723">
    <property type="term" value="F:RNA binding"/>
    <property type="evidence" value="ECO:0007669"/>
    <property type="project" value="UniProtKB-KW"/>
</dbReference>
<dbReference type="Pfam" id="PF17215">
    <property type="entry name" value="Rrp44_S1"/>
    <property type="match status" value="1"/>
</dbReference>
<dbReference type="InterPro" id="IPR050180">
    <property type="entry name" value="RNR_Ribonuclease"/>
</dbReference>
<evidence type="ECO:0000256" key="16">
    <source>
        <dbReference type="RuleBase" id="RU003901"/>
    </source>
</evidence>
<dbReference type="GO" id="GO:0005730">
    <property type="term" value="C:nucleolus"/>
    <property type="evidence" value="ECO:0007669"/>
    <property type="project" value="UniProtKB-SubCell"/>
</dbReference>
<keyword evidence="5" id="KW-0963">Cytoplasm</keyword>
<evidence type="ECO:0000256" key="6">
    <source>
        <dbReference type="ARBA" id="ARBA00022552"/>
    </source>
</evidence>
<evidence type="ECO:0000259" key="18">
    <source>
        <dbReference type="SMART" id="SM00955"/>
    </source>
</evidence>
<dbReference type="SMART" id="SM00955">
    <property type="entry name" value="RNB"/>
    <property type="match status" value="1"/>
</dbReference>
<gene>
    <name evidence="19" type="ORF">WKI299_LOCUS12287</name>
</gene>
<evidence type="ECO:0000256" key="15">
    <source>
        <dbReference type="ARBA" id="ARBA00077930"/>
    </source>
</evidence>
<dbReference type="GO" id="GO:0006364">
    <property type="term" value="P:rRNA processing"/>
    <property type="evidence" value="ECO:0007669"/>
    <property type="project" value="UniProtKB-KW"/>
</dbReference>
<comment type="subcellular location">
    <subcellularLocation>
        <location evidence="2">Cytoplasm</location>
    </subcellularLocation>
    <subcellularLocation>
        <location evidence="3">Nucleus</location>
        <location evidence="3">Nucleolus</location>
    </subcellularLocation>
</comment>
<dbReference type="GO" id="GO:0071031">
    <property type="term" value="P:nuclear mRNA surveillance of mRNA 3'-end processing"/>
    <property type="evidence" value="ECO:0007669"/>
    <property type="project" value="TreeGrafter"/>
</dbReference>
<dbReference type="InterPro" id="IPR022966">
    <property type="entry name" value="RNase_II/R_CS"/>
</dbReference>
<dbReference type="Gene3D" id="2.40.50.690">
    <property type="match status" value="1"/>
</dbReference>
<evidence type="ECO:0000256" key="14">
    <source>
        <dbReference type="ARBA" id="ARBA00077221"/>
    </source>
</evidence>
<comment type="similarity">
    <text evidence="4 16">Belongs to the RNR ribonuclease family.</text>
</comment>
<comment type="caution">
    <text evidence="19">The sequence shown here is derived from an EMBL/GenBank/DDBJ whole genome shotgun (WGS) entry which is preliminary data.</text>
</comment>
<dbReference type="FunFam" id="3.40.50.1010:FF:000010">
    <property type="entry name" value="Exosome complex exonuclease DIS3"/>
    <property type="match status" value="1"/>
</dbReference>
<evidence type="ECO:0000256" key="9">
    <source>
        <dbReference type="ARBA" id="ARBA00022801"/>
    </source>
</evidence>
<dbReference type="Gene3D" id="2.40.50.700">
    <property type="match status" value="1"/>
</dbReference>
<dbReference type="Gene3D" id="2.40.50.140">
    <property type="entry name" value="Nucleic acid-binding proteins"/>
    <property type="match status" value="1"/>
</dbReference>
<keyword evidence="13" id="KW-0539">Nucleus</keyword>
<dbReference type="InterPro" id="IPR029060">
    <property type="entry name" value="PIN-like_dom_sf"/>
</dbReference>
<evidence type="ECO:0000256" key="4">
    <source>
        <dbReference type="ARBA" id="ARBA00005785"/>
    </source>
</evidence>
<evidence type="ECO:0000256" key="1">
    <source>
        <dbReference type="ARBA" id="ARBA00001946"/>
    </source>
</evidence>
<dbReference type="Pfam" id="PF17216">
    <property type="entry name" value="Rrp44_CSD1"/>
    <property type="match status" value="1"/>
</dbReference>
<dbReference type="InterPro" id="IPR012340">
    <property type="entry name" value="NA-bd_OB-fold"/>
</dbReference>
<evidence type="ECO:0000313" key="19">
    <source>
        <dbReference type="EMBL" id="CAF2062020.1"/>
    </source>
</evidence>